<evidence type="ECO:0000313" key="1">
    <source>
        <dbReference type="EMBL" id="MBX73430.1"/>
    </source>
</evidence>
<dbReference type="EMBL" id="GGEC01092946">
    <property type="protein sequence ID" value="MBX73430.1"/>
    <property type="molecule type" value="Transcribed_RNA"/>
</dbReference>
<proteinExistence type="predicted"/>
<name>A0A2P2R2L7_RHIMU</name>
<protein>
    <submittedName>
        <fullName evidence="1">Uncharacterized protein</fullName>
    </submittedName>
</protein>
<dbReference type="AlphaFoldDB" id="A0A2P2R2L7"/>
<sequence length="31" mass="3611">MSVVNKQRVTKKQLHRCAKPRLTLNVTSLNF</sequence>
<organism evidence="1">
    <name type="scientific">Rhizophora mucronata</name>
    <name type="common">Asiatic mangrove</name>
    <dbReference type="NCBI Taxonomy" id="61149"/>
    <lineage>
        <taxon>Eukaryota</taxon>
        <taxon>Viridiplantae</taxon>
        <taxon>Streptophyta</taxon>
        <taxon>Embryophyta</taxon>
        <taxon>Tracheophyta</taxon>
        <taxon>Spermatophyta</taxon>
        <taxon>Magnoliopsida</taxon>
        <taxon>eudicotyledons</taxon>
        <taxon>Gunneridae</taxon>
        <taxon>Pentapetalae</taxon>
        <taxon>rosids</taxon>
        <taxon>fabids</taxon>
        <taxon>Malpighiales</taxon>
        <taxon>Rhizophoraceae</taxon>
        <taxon>Rhizophora</taxon>
    </lineage>
</organism>
<reference evidence="1" key="1">
    <citation type="submission" date="2018-02" db="EMBL/GenBank/DDBJ databases">
        <title>Rhizophora mucronata_Transcriptome.</title>
        <authorList>
            <person name="Meera S.P."/>
            <person name="Sreeshan A."/>
            <person name="Augustine A."/>
        </authorList>
    </citation>
    <scope>NUCLEOTIDE SEQUENCE</scope>
    <source>
        <tissue evidence="1">Leaf</tissue>
    </source>
</reference>
<accession>A0A2P2R2L7</accession>